<keyword evidence="3 8" id="KW-0812">Transmembrane</keyword>
<evidence type="ECO:0008006" key="13">
    <source>
        <dbReference type="Google" id="ProtNLM"/>
    </source>
</evidence>
<dbReference type="CDD" id="cd08760">
    <property type="entry name" value="Cyt_b561_FRRS1_like"/>
    <property type="match status" value="1"/>
</dbReference>
<comment type="subcellular location">
    <subcellularLocation>
        <location evidence="1">Membrane</location>
    </subcellularLocation>
</comment>
<evidence type="ECO:0000256" key="8">
    <source>
        <dbReference type="SAM" id="Phobius"/>
    </source>
</evidence>
<dbReference type="Pfam" id="PF16010">
    <property type="entry name" value="CDH-cyt"/>
    <property type="match status" value="1"/>
</dbReference>
<feature type="transmembrane region" description="Helical" evidence="8">
    <location>
        <begin position="219"/>
        <end position="237"/>
    </location>
</feature>
<protein>
    <recommendedName>
        <fullName evidence="13">Cytochrome b561 domain-containing protein</fullName>
    </recommendedName>
</protein>
<feature type="transmembrane region" description="Helical" evidence="8">
    <location>
        <begin position="182"/>
        <end position="207"/>
    </location>
</feature>
<dbReference type="Gene3D" id="1.20.120.1770">
    <property type="match status" value="1"/>
</dbReference>
<organism evidence="11 12">
    <name type="scientific">Ganoderma sinense ZZ0214-1</name>
    <dbReference type="NCBI Taxonomy" id="1077348"/>
    <lineage>
        <taxon>Eukaryota</taxon>
        <taxon>Fungi</taxon>
        <taxon>Dikarya</taxon>
        <taxon>Basidiomycota</taxon>
        <taxon>Agaricomycotina</taxon>
        <taxon>Agaricomycetes</taxon>
        <taxon>Polyporales</taxon>
        <taxon>Polyporaceae</taxon>
        <taxon>Ganoderma</taxon>
    </lineage>
</organism>
<dbReference type="OrthoDB" id="366214at2759"/>
<evidence type="ECO:0000313" key="12">
    <source>
        <dbReference type="Proteomes" id="UP000230002"/>
    </source>
</evidence>
<dbReference type="InterPro" id="IPR015920">
    <property type="entry name" value="Cellobiose_DH-like_cyt"/>
</dbReference>
<comment type="caution">
    <text evidence="11">The sequence shown here is derived from an EMBL/GenBank/DDBJ whole genome shotgun (WGS) entry which is preliminary data.</text>
</comment>
<dbReference type="Proteomes" id="UP000230002">
    <property type="component" value="Unassembled WGS sequence"/>
</dbReference>
<evidence type="ECO:0000256" key="6">
    <source>
        <dbReference type="ARBA" id="ARBA00023136"/>
    </source>
</evidence>
<dbReference type="PANTHER" id="PTHR47797">
    <property type="entry name" value="DEHYDROGENASE, PUTATIVE (AFU_ORTHOLOGUE AFUA_8G05805)-RELATED"/>
    <property type="match status" value="1"/>
</dbReference>
<evidence type="ECO:0000256" key="5">
    <source>
        <dbReference type="ARBA" id="ARBA00022989"/>
    </source>
</evidence>
<evidence type="ECO:0000259" key="10">
    <source>
        <dbReference type="PROSITE" id="PS50939"/>
    </source>
</evidence>
<accession>A0A2G8RQK4</accession>
<dbReference type="EMBL" id="AYKW01000067">
    <property type="protein sequence ID" value="PIL23782.1"/>
    <property type="molecule type" value="Genomic_DNA"/>
</dbReference>
<dbReference type="STRING" id="1077348.A0A2G8RQK4"/>
<dbReference type="AlphaFoldDB" id="A0A2G8RQK4"/>
<feature type="transmembrane region" description="Helical" evidence="8">
    <location>
        <begin position="324"/>
        <end position="347"/>
    </location>
</feature>
<proteinExistence type="predicted"/>
<feature type="transmembrane region" description="Helical" evidence="8">
    <location>
        <begin position="289"/>
        <end position="308"/>
    </location>
</feature>
<dbReference type="GO" id="GO:0016020">
    <property type="term" value="C:membrane"/>
    <property type="evidence" value="ECO:0007669"/>
    <property type="project" value="UniProtKB-SubCell"/>
</dbReference>
<dbReference type="SUPFAM" id="SSF49344">
    <property type="entry name" value="CBD9-like"/>
    <property type="match status" value="1"/>
</dbReference>
<keyword evidence="2" id="KW-0813">Transport</keyword>
<dbReference type="SMART" id="SM00664">
    <property type="entry name" value="DoH"/>
    <property type="match status" value="1"/>
</dbReference>
<evidence type="ECO:0000259" key="9">
    <source>
        <dbReference type="PROSITE" id="PS50836"/>
    </source>
</evidence>
<dbReference type="Gene3D" id="2.60.40.1210">
    <property type="entry name" value="Cellobiose dehydrogenase, cytochrome domain"/>
    <property type="match status" value="1"/>
</dbReference>
<evidence type="ECO:0000256" key="7">
    <source>
        <dbReference type="SAM" id="MobiDB-lite"/>
    </source>
</evidence>
<keyword evidence="12" id="KW-1185">Reference proteome</keyword>
<gene>
    <name evidence="11" type="ORF">GSI_13532</name>
</gene>
<evidence type="ECO:0000256" key="3">
    <source>
        <dbReference type="ARBA" id="ARBA00022692"/>
    </source>
</evidence>
<reference evidence="11 12" key="1">
    <citation type="journal article" date="2015" name="Sci. Rep.">
        <title>Chromosome-level genome map provides insights into diverse defense mechanisms in the medicinal fungus Ganoderma sinense.</title>
        <authorList>
            <person name="Zhu Y."/>
            <person name="Xu J."/>
            <person name="Sun C."/>
            <person name="Zhou S."/>
            <person name="Xu H."/>
            <person name="Nelson D.R."/>
            <person name="Qian J."/>
            <person name="Song J."/>
            <person name="Luo H."/>
            <person name="Xiang L."/>
            <person name="Li Y."/>
            <person name="Xu Z."/>
            <person name="Ji A."/>
            <person name="Wang L."/>
            <person name="Lu S."/>
            <person name="Hayward A."/>
            <person name="Sun W."/>
            <person name="Li X."/>
            <person name="Schwartz D.C."/>
            <person name="Wang Y."/>
            <person name="Chen S."/>
        </authorList>
    </citation>
    <scope>NUCLEOTIDE SEQUENCE [LARGE SCALE GENOMIC DNA]</scope>
    <source>
        <strain evidence="11 12">ZZ0214-1</strain>
    </source>
</reference>
<evidence type="ECO:0000256" key="2">
    <source>
        <dbReference type="ARBA" id="ARBA00022448"/>
    </source>
</evidence>
<keyword evidence="6 8" id="KW-0472">Membrane</keyword>
<dbReference type="PANTHER" id="PTHR47797:SF3">
    <property type="entry name" value="CYTOCHROME B561 DOMAIN-CONTAINING PROTEIN"/>
    <property type="match status" value="1"/>
</dbReference>
<dbReference type="InterPro" id="IPR006593">
    <property type="entry name" value="Cyt_b561/ferric_Rdtase_TM"/>
</dbReference>
<evidence type="ECO:0000313" key="11">
    <source>
        <dbReference type="EMBL" id="PIL23782.1"/>
    </source>
</evidence>
<dbReference type="CDD" id="cd09630">
    <property type="entry name" value="CDH_like_cytochrome"/>
    <property type="match status" value="1"/>
</dbReference>
<evidence type="ECO:0000256" key="4">
    <source>
        <dbReference type="ARBA" id="ARBA00022982"/>
    </source>
</evidence>
<keyword evidence="5 8" id="KW-1133">Transmembrane helix</keyword>
<sequence>MCVTATVNSTIATYELKSLNQLGWMAIGFGSHMANSPMVILWQTVNGTVILSQRQATGRVEPLPVTDPPRRATVALRDHTSQGVSTILAFDIPKNNDTIQSLVWAFGVTAPAADPSAFIQQHLDAGAFSLNLSKELEVASVSASGPTASSTQLGGPSIAVDPAPPQSSPVTASNLLHTDGLLVAHAALSAAGFLILLPLGTLVARWARVFTPRWFTAHWFINVVLGIPLVCVGWALGPLAVAQRGRAHVVTPHQICGVALIVLYIFQLALGTLVHLRRPKDGKGHPPRNVGHVVLGLAVFGLSIYTTISGVDRDAEESGASQRVVVAICIGWAAVFAGTYSIGLLFLRRQLAQERLGWNVPESVPVPLPVMVAGTRASSELVAARRRATTVVNRLADDGTHDMFSPPAWVSSLEAGGEAAGEEQTRTEMRQVQAVPVSLSAFI</sequence>
<feature type="region of interest" description="Disordered" evidence="7">
    <location>
        <begin position="145"/>
        <end position="166"/>
    </location>
</feature>
<feature type="domain" description="Cytochrome b561" evidence="10">
    <location>
        <begin position="150"/>
        <end position="349"/>
    </location>
</feature>
<dbReference type="SMART" id="SM00665">
    <property type="entry name" value="B561"/>
    <property type="match status" value="1"/>
</dbReference>
<dbReference type="Pfam" id="PF03188">
    <property type="entry name" value="Cytochrom_B561"/>
    <property type="match status" value="1"/>
</dbReference>
<keyword evidence="4" id="KW-0249">Electron transport</keyword>
<dbReference type="InterPro" id="IPR005018">
    <property type="entry name" value="DOMON_domain"/>
</dbReference>
<name>A0A2G8RQK4_9APHY</name>
<evidence type="ECO:0000256" key="1">
    <source>
        <dbReference type="ARBA" id="ARBA00004370"/>
    </source>
</evidence>
<dbReference type="PROSITE" id="PS50836">
    <property type="entry name" value="DOMON"/>
    <property type="match status" value="1"/>
</dbReference>
<feature type="compositionally biased region" description="Polar residues" evidence="7">
    <location>
        <begin position="145"/>
        <end position="154"/>
    </location>
</feature>
<feature type="domain" description="DOMON" evidence="9">
    <location>
        <begin position="1"/>
        <end position="107"/>
    </location>
</feature>
<dbReference type="PROSITE" id="PS50939">
    <property type="entry name" value="CYTOCHROME_B561"/>
    <property type="match status" value="1"/>
</dbReference>
<feature type="transmembrane region" description="Helical" evidence="8">
    <location>
        <begin position="257"/>
        <end position="277"/>
    </location>
</feature>